<reference evidence="2 3" key="1">
    <citation type="submission" date="2012-04" db="EMBL/GenBank/DDBJ databases">
        <title>The Genome Sequence of Saprolegnia declina VS20.</title>
        <authorList>
            <consortium name="The Broad Institute Genome Sequencing Platform"/>
            <person name="Russ C."/>
            <person name="Nusbaum C."/>
            <person name="Tyler B."/>
            <person name="van West P."/>
            <person name="Dieguez-Uribeondo J."/>
            <person name="de Bruijn I."/>
            <person name="Tripathy S."/>
            <person name="Jiang R."/>
            <person name="Young S.K."/>
            <person name="Zeng Q."/>
            <person name="Gargeya S."/>
            <person name="Fitzgerald M."/>
            <person name="Haas B."/>
            <person name="Abouelleil A."/>
            <person name="Alvarado L."/>
            <person name="Arachchi H.M."/>
            <person name="Berlin A."/>
            <person name="Chapman S.B."/>
            <person name="Goldberg J."/>
            <person name="Griggs A."/>
            <person name="Gujja S."/>
            <person name="Hansen M."/>
            <person name="Howarth C."/>
            <person name="Imamovic A."/>
            <person name="Larimer J."/>
            <person name="McCowen C."/>
            <person name="Montmayeur A."/>
            <person name="Murphy C."/>
            <person name="Neiman D."/>
            <person name="Pearson M."/>
            <person name="Priest M."/>
            <person name="Roberts A."/>
            <person name="Saif S."/>
            <person name="Shea T."/>
            <person name="Sisk P."/>
            <person name="Sykes S."/>
            <person name="Wortman J."/>
            <person name="Nusbaum C."/>
            <person name="Birren B."/>
        </authorList>
    </citation>
    <scope>NUCLEOTIDE SEQUENCE [LARGE SCALE GENOMIC DNA]</scope>
    <source>
        <strain evidence="2 3">VS20</strain>
    </source>
</reference>
<dbReference type="Proteomes" id="UP000030762">
    <property type="component" value="Unassembled WGS sequence"/>
</dbReference>
<dbReference type="InParanoid" id="T0RNP7"/>
<evidence type="ECO:0000313" key="2">
    <source>
        <dbReference type="EMBL" id="EQC31672.1"/>
    </source>
</evidence>
<feature type="region of interest" description="Disordered" evidence="1">
    <location>
        <begin position="1"/>
        <end position="57"/>
    </location>
</feature>
<dbReference type="RefSeq" id="XP_008615071.1">
    <property type="nucleotide sequence ID" value="XM_008616849.1"/>
</dbReference>
<feature type="compositionally biased region" description="Low complexity" evidence="1">
    <location>
        <begin position="43"/>
        <end position="52"/>
    </location>
</feature>
<accession>T0RNP7</accession>
<dbReference type="VEuPathDB" id="FungiDB:SDRG_10837"/>
<evidence type="ECO:0000313" key="3">
    <source>
        <dbReference type="Proteomes" id="UP000030762"/>
    </source>
</evidence>
<sequence>MTSSANDAAASTTTARRAAGAGRGFTLRSTLSSLPSGRDNNDSMRNNNNDSTGNDDDGAAMLALLLASTDVDVDMGLGHEMGHGAVASPNASRPLVVDTGSAHNSGDDIATNSCHCQTRNAVCRTQ</sequence>
<name>T0RNP7_SAPDV</name>
<feature type="compositionally biased region" description="Low complexity" evidence="1">
    <location>
        <begin position="1"/>
        <end position="20"/>
    </location>
</feature>
<dbReference type="EMBL" id="JH767168">
    <property type="protein sequence ID" value="EQC31672.1"/>
    <property type="molecule type" value="Genomic_DNA"/>
</dbReference>
<dbReference type="AlphaFoldDB" id="T0RNP7"/>
<proteinExistence type="predicted"/>
<keyword evidence="3" id="KW-1185">Reference proteome</keyword>
<protein>
    <submittedName>
        <fullName evidence="2">Uncharacterized protein</fullName>
    </submittedName>
</protein>
<evidence type="ECO:0000256" key="1">
    <source>
        <dbReference type="SAM" id="MobiDB-lite"/>
    </source>
</evidence>
<organism evidence="2 3">
    <name type="scientific">Saprolegnia diclina (strain VS20)</name>
    <dbReference type="NCBI Taxonomy" id="1156394"/>
    <lineage>
        <taxon>Eukaryota</taxon>
        <taxon>Sar</taxon>
        <taxon>Stramenopiles</taxon>
        <taxon>Oomycota</taxon>
        <taxon>Saprolegniomycetes</taxon>
        <taxon>Saprolegniales</taxon>
        <taxon>Saprolegniaceae</taxon>
        <taxon>Saprolegnia</taxon>
    </lineage>
</organism>
<dbReference type="GeneID" id="19951564"/>
<gene>
    <name evidence="2" type="ORF">SDRG_10837</name>
</gene>